<keyword evidence="5 8" id="KW-1133">Transmembrane helix</keyword>
<sequence>MLDHETERVLEPSTDAGEAEEGWLTSYLDMLTLLITFFVLLLTLIPQGSGEADDNRRVGLASDASSLAQRASGLQPAHQGLHPRFSGLKMQGVSVLTGREGITLRIDNSLLFGSGEASLTTRGQEVIASLTDQLASFDGQISVEGHTDNVPIDTLRFPSNWALSSARAIAVVRYLQSMGIAPSRMRAVGYADTRPVESNDTPEGRAANRRVEILLRQQVAE</sequence>
<dbReference type="Pfam" id="PF13677">
    <property type="entry name" value="MotB_plug"/>
    <property type="match status" value="1"/>
</dbReference>
<evidence type="ECO:0000256" key="2">
    <source>
        <dbReference type="ARBA" id="ARBA00008914"/>
    </source>
</evidence>
<comment type="similarity">
    <text evidence="2">Belongs to the MotB family.</text>
</comment>
<accession>A0ABV6G037</accession>
<keyword evidence="6 7" id="KW-0472">Membrane</keyword>
<evidence type="ECO:0000256" key="3">
    <source>
        <dbReference type="ARBA" id="ARBA00022475"/>
    </source>
</evidence>
<dbReference type="EMBL" id="JBHLVX010000009">
    <property type="protein sequence ID" value="MFC0266781.1"/>
    <property type="molecule type" value="Genomic_DNA"/>
</dbReference>
<evidence type="ECO:0000313" key="11">
    <source>
        <dbReference type="Proteomes" id="UP001589814"/>
    </source>
</evidence>
<dbReference type="CDD" id="cd07185">
    <property type="entry name" value="OmpA_C-like"/>
    <property type="match status" value="1"/>
</dbReference>
<evidence type="ECO:0000259" key="9">
    <source>
        <dbReference type="PROSITE" id="PS51123"/>
    </source>
</evidence>
<dbReference type="Proteomes" id="UP001589814">
    <property type="component" value="Unassembled WGS sequence"/>
</dbReference>
<dbReference type="SUPFAM" id="SSF103088">
    <property type="entry name" value="OmpA-like"/>
    <property type="match status" value="1"/>
</dbReference>
<name>A0ABV6G037_9GAMM</name>
<reference evidence="10 11" key="1">
    <citation type="submission" date="2024-09" db="EMBL/GenBank/DDBJ databases">
        <authorList>
            <person name="Sun Q."/>
            <person name="Mori K."/>
        </authorList>
    </citation>
    <scope>NUCLEOTIDE SEQUENCE [LARGE SCALE GENOMIC DNA]</scope>
    <source>
        <strain evidence="10 11">CCM 7415</strain>
    </source>
</reference>
<keyword evidence="4 8" id="KW-0812">Transmembrane</keyword>
<dbReference type="PANTHER" id="PTHR30329:SF21">
    <property type="entry name" value="LIPOPROTEIN YIAD-RELATED"/>
    <property type="match status" value="1"/>
</dbReference>
<keyword evidence="3" id="KW-1003">Cell membrane</keyword>
<dbReference type="InterPro" id="IPR006665">
    <property type="entry name" value="OmpA-like"/>
</dbReference>
<dbReference type="InterPro" id="IPR036737">
    <property type="entry name" value="OmpA-like_sf"/>
</dbReference>
<evidence type="ECO:0000256" key="6">
    <source>
        <dbReference type="ARBA" id="ARBA00023136"/>
    </source>
</evidence>
<keyword evidence="10" id="KW-0282">Flagellum</keyword>
<evidence type="ECO:0000256" key="4">
    <source>
        <dbReference type="ARBA" id="ARBA00022692"/>
    </source>
</evidence>
<keyword evidence="11" id="KW-1185">Reference proteome</keyword>
<dbReference type="PANTHER" id="PTHR30329">
    <property type="entry name" value="STATOR ELEMENT OF FLAGELLAR MOTOR COMPLEX"/>
    <property type="match status" value="1"/>
</dbReference>
<dbReference type="RefSeq" id="WP_019951903.1">
    <property type="nucleotide sequence ID" value="NZ_JBHLVX010000009.1"/>
</dbReference>
<dbReference type="Pfam" id="PF00691">
    <property type="entry name" value="OmpA"/>
    <property type="match status" value="1"/>
</dbReference>
<dbReference type="InterPro" id="IPR050330">
    <property type="entry name" value="Bact_OuterMem_StrucFunc"/>
</dbReference>
<feature type="transmembrane region" description="Helical" evidence="8">
    <location>
        <begin position="27"/>
        <end position="46"/>
    </location>
</feature>
<organism evidence="10 11">
    <name type="scientific">Kushneria aurantia</name>
    <dbReference type="NCBI Taxonomy" id="504092"/>
    <lineage>
        <taxon>Bacteria</taxon>
        <taxon>Pseudomonadati</taxon>
        <taxon>Pseudomonadota</taxon>
        <taxon>Gammaproteobacteria</taxon>
        <taxon>Oceanospirillales</taxon>
        <taxon>Halomonadaceae</taxon>
        <taxon>Kushneria</taxon>
    </lineage>
</organism>
<evidence type="ECO:0000256" key="8">
    <source>
        <dbReference type="SAM" id="Phobius"/>
    </source>
</evidence>
<evidence type="ECO:0000256" key="7">
    <source>
        <dbReference type="PROSITE-ProRule" id="PRU00473"/>
    </source>
</evidence>
<comment type="caution">
    <text evidence="10">The sequence shown here is derived from an EMBL/GenBank/DDBJ whole genome shotgun (WGS) entry which is preliminary data.</text>
</comment>
<dbReference type="Gene3D" id="3.30.1330.60">
    <property type="entry name" value="OmpA-like domain"/>
    <property type="match status" value="1"/>
</dbReference>
<protein>
    <submittedName>
        <fullName evidence="10">Flagellar motor protein MotB</fullName>
    </submittedName>
</protein>
<dbReference type="PROSITE" id="PS51123">
    <property type="entry name" value="OMPA_2"/>
    <property type="match status" value="1"/>
</dbReference>
<keyword evidence="10" id="KW-0969">Cilium</keyword>
<evidence type="ECO:0000256" key="5">
    <source>
        <dbReference type="ARBA" id="ARBA00022989"/>
    </source>
</evidence>
<evidence type="ECO:0000256" key="1">
    <source>
        <dbReference type="ARBA" id="ARBA00004162"/>
    </source>
</evidence>
<dbReference type="InterPro" id="IPR025713">
    <property type="entry name" value="MotB-like_N_dom"/>
</dbReference>
<feature type="domain" description="OmpA-like" evidence="9">
    <location>
        <begin position="99"/>
        <end position="219"/>
    </location>
</feature>
<gene>
    <name evidence="10" type="ORF">ACFFHW_02020</name>
</gene>
<evidence type="ECO:0000313" key="10">
    <source>
        <dbReference type="EMBL" id="MFC0266781.1"/>
    </source>
</evidence>
<comment type="subcellular location">
    <subcellularLocation>
        <location evidence="1">Cell membrane</location>
        <topology evidence="1">Single-pass membrane protein</topology>
    </subcellularLocation>
</comment>
<keyword evidence="10" id="KW-0966">Cell projection</keyword>
<proteinExistence type="inferred from homology"/>
<dbReference type="PRINTS" id="PR01023">
    <property type="entry name" value="NAFLGMOTY"/>
</dbReference>